<keyword evidence="2" id="KW-0012">Acyltransferase</keyword>
<feature type="domain" description="N-acetyltransferase" evidence="3">
    <location>
        <begin position="2"/>
        <end position="167"/>
    </location>
</feature>
<dbReference type="GO" id="GO:0016747">
    <property type="term" value="F:acyltransferase activity, transferring groups other than amino-acyl groups"/>
    <property type="evidence" value="ECO:0007669"/>
    <property type="project" value="InterPro"/>
</dbReference>
<dbReference type="EMBL" id="NBAX01000006">
    <property type="protein sequence ID" value="PNP94152.1"/>
    <property type="molecule type" value="Genomic_DNA"/>
</dbReference>
<comment type="caution">
    <text evidence="4">The sequence shown here is derived from an EMBL/GenBank/DDBJ whole genome shotgun (WGS) entry which is preliminary data.</text>
</comment>
<dbReference type="RefSeq" id="WP_103003566.1">
    <property type="nucleotide sequence ID" value="NZ_NBAX01000006.1"/>
</dbReference>
<dbReference type="PANTHER" id="PTHR43877">
    <property type="entry name" value="AMINOALKYLPHOSPHONATE N-ACETYLTRANSFERASE-RELATED-RELATED"/>
    <property type="match status" value="1"/>
</dbReference>
<accession>A0A2K0XHZ7</accession>
<dbReference type="InterPro" id="IPR050832">
    <property type="entry name" value="Bact_Acetyltransf"/>
</dbReference>
<proteinExistence type="predicted"/>
<dbReference type="SUPFAM" id="SSF55729">
    <property type="entry name" value="Acyl-CoA N-acyltransferases (Nat)"/>
    <property type="match status" value="1"/>
</dbReference>
<protein>
    <submittedName>
        <fullName evidence="4">GNAT family N-acetyltransferase</fullName>
    </submittedName>
</protein>
<evidence type="ECO:0000259" key="3">
    <source>
        <dbReference type="PROSITE" id="PS51186"/>
    </source>
</evidence>
<gene>
    <name evidence="4" type="ORF">BFS16_08270</name>
</gene>
<reference evidence="4 5" key="1">
    <citation type="submission" date="2017-03" db="EMBL/GenBank/DDBJ databases">
        <authorList>
            <person name="Afonso C.L."/>
            <person name="Miller P.J."/>
            <person name="Scott M.A."/>
            <person name="Spackman E."/>
            <person name="Goraichik I."/>
            <person name="Dimitrov K.M."/>
            <person name="Suarez D.L."/>
            <person name="Swayne D.E."/>
        </authorList>
    </citation>
    <scope>NUCLEOTIDE SEQUENCE [LARGE SCALE GENOMIC DNA]</scope>
    <source>
        <strain evidence="4 5">DNF00076</strain>
    </source>
</reference>
<dbReference type="CDD" id="cd04301">
    <property type="entry name" value="NAT_SF"/>
    <property type="match status" value="1"/>
</dbReference>
<evidence type="ECO:0000313" key="4">
    <source>
        <dbReference type="EMBL" id="PNP94152.1"/>
    </source>
</evidence>
<keyword evidence="1 4" id="KW-0808">Transferase</keyword>
<dbReference type="PANTHER" id="PTHR43877:SF2">
    <property type="entry name" value="AMINOALKYLPHOSPHONATE N-ACETYLTRANSFERASE-RELATED"/>
    <property type="match status" value="1"/>
</dbReference>
<dbReference type="Pfam" id="PF00583">
    <property type="entry name" value="Acetyltransf_1"/>
    <property type="match status" value="1"/>
</dbReference>
<sequence>MIKFREATLSDFIGAWKVLRMARDMMLKAGRHQWTAEYPCAKNVMEDITSHQAYVLEAEGEIVGYVVVAKNGEPKYNDIQGRWLSEQDYFVLHRLAISPTVRGKGLAKQIFHEVENLCISQAIHSIKIDTNDDNVEMLSMLQQLGFTYCGIINYDKNKQRLAFEKLV</sequence>
<evidence type="ECO:0000256" key="2">
    <source>
        <dbReference type="ARBA" id="ARBA00023315"/>
    </source>
</evidence>
<dbReference type="AlphaFoldDB" id="A0A2K0XHZ7"/>
<dbReference type="InterPro" id="IPR016181">
    <property type="entry name" value="Acyl_CoA_acyltransferase"/>
</dbReference>
<dbReference type="Gene3D" id="3.40.630.30">
    <property type="match status" value="1"/>
</dbReference>
<evidence type="ECO:0000256" key="1">
    <source>
        <dbReference type="ARBA" id="ARBA00022679"/>
    </source>
</evidence>
<dbReference type="InterPro" id="IPR000182">
    <property type="entry name" value="GNAT_dom"/>
</dbReference>
<name>A0A2K0XHZ7_9BACT</name>
<evidence type="ECO:0000313" key="5">
    <source>
        <dbReference type="Proteomes" id="UP000236634"/>
    </source>
</evidence>
<dbReference type="Proteomes" id="UP000236634">
    <property type="component" value="Unassembled WGS sequence"/>
</dbReference>
<organism evidence="4 5">
    <name type="scientific">Hoylesella timonensis</name>
    <dbReference type="NCBI Taxonomy" id="386414"/>
    <lineage>
        <taxon>Bacteria</taxon>
        <taxon>Pseudomonadati</taxon>
        <taxon>Bacteroidota</taxon>
        <taxon>Bacteroidia</taxon>
        <taxon>Bacteroidales</taxon>
        <taxon>Prevotellaceae</taxon>
        <taxon>Hoylesella</taxon>
    </lineage>
</organism>
<dbReference type="PROSITE" id="PS51186">
    <property type="entry name" value="GNAT"/>
    <property type="match status" value="1"/>
</dbReference>